<accession>A0A9D2M5L5</accession>
<keyword evidence="2" id="KW-1133">Transmembrane helix</keyword>
<gene>
    <name evidence="4" type="ORF">H9945_01875</name>
</gene>
<keyword evidence="2" id="KW-0472">Membrane</keyword>
<dbReference type="EMBL" id="DWYG01000017">
    <property type="protein sequence ID" value="HJB41230.1"/>
    <property type="molecule type" value="Genomic_DNA"/>
</dbReference>
<feature type="compositionally biased region" description="Acidic residues" evidence="1">
    <location>
        <begin position="235"/>
        <end position="262"/>
    </location>
</feature>
<organism evidence="4 5">
    <name type="scientific">Candidatus Gemmiger avicola</name>
    <dbReference type="NCBI Taxonomy" id="2838605"/>
    <lineage>
        <taxon>Bacteria</taxon>
        <taxon>Bacillati</taxon>
        <taxon>Bacillota</taxon>
        <taxon>Clostridia</taxon>
        <taxon>Eubacteriales</taxon>
        <taxon>Gemmiger</taxon>
    </lineage>
</organism>
<reference evidence="4" key="1">
    <citation type="journal article" date="2021" name="PeerJ">
        <title>Extensive microbial diversity within the chicken gut microbiome revealed by metagenomics and culture.</title>
        <authorList>
            <person name="Gilroy R."/>
            <person name="Ravi A."/>
            <person name="Getino M."/>
            <person name="Pursley I."/>
            <person name="Horton D.L."/>
            <person name="Alikhan N.F."/>
            <person name="Baker D."/>
            <person name="Gharbi K."/>
            <person name="Hall N."/>
            <person name="Watson M."/>
            <person name="Adriaenssens E.M."/>
            <person name="Foster-Nyarko E."/>
            <person name="Jarju S."/>
            <person name="Secka A."/>
            <person name="Antonio M."/>
            <person name="Oren A."/>
            <person name="Chaudhuri R.R."/>
            <person name="La Ragione R."/>
            <person name="Hildebrand F."/>
            <person name="Pallen M.J."/>
        </authorList>
    </citation>
    <scope>NUCLEOTIDE SEQUENCE</scope>
    <source>
        <strain evidence="4">ChiBcec8-13705</strain>
    </source>
</reference>
<proteinExistence type="predicted"/>
<feature type="domain" description="Anti-sigma factor RsgI-like middle" evidence="3">
    <location>
        <begin position="82"/>
        <end position="177"/>
    </location>
</feature>
<dbReference type="InterPro" id="IPR055431">
    <property type="entry name" value="RsgI_M"/>
</dbReference>
<comment type="caution">
    <text evidence="4">The sequence shown here is derived from an EMBL/GenBank/DDBJ whole genome shotgun (WGS) entry which is preliminary data.</text>
</comment>
<evidence type="ECO:0000256" key="1">
    <source>
        <dbReference type="SAM" id="MobiDB-lite"/>
    </source>
</evidence>
<dbReference type="Pfam" id="PF23750">
    <property type="entry name" value="RsgI_M"/>
    <property type="match status" value="1"/>
</dbReference>
<keyword evidence="2" id="KW-0812">Transmembrane</keyword>
<feature type="transmembrane region" description="Helical" evidence="2">
    <location>
        <begin position="53"/>
        <end position="75"/>
    </location>
</feature>
<feature type="compositionally biased region" description="Pro residues" evidence="1">
    <location>
        <begin position="188"/>
        <end position="230"/>
    </location>
</feature>
<dbReference type="Proteomes" id="UP000886803">
    <property type="component" value="Unassembled WGS sequence"/>
</dbReference>
<dbReference type="AlphaFoldDB" id="A0A9D2M5L5"/>
<evidence type="ECO:0000256" key="2">
    <source>
        <dbReference type="SAM" id="Phobius"/>
    </source>
</evidence>
<protein>
    <recommendedName>
        <fullName evidence="3">Anti-sigma factor RsgI-like middle domain-containing protein</fullName>
    </recommendedName>
</protein>
<sequence>MNYLVMETHPGYCILLDEEGRFLKAANRGYTVGDTVQEIVELRPPQPAWQPRVMRGAGVAISLAACLCIGFFGVYRPNFAPYASVRLQINPDVEMTLSRSERVLGLEARNPDGAALLEGYDYAGKQAQQVAAELVGRARQQGYEAEAVAITVTGGSEDWQQAEEETLTTRLQEEYGETIVIHLGEMPEPTPAPTAPPTPAPTAAPTPSPTPVPTAAPTPVPTPAPTPLPTQAPQWDDDDDDDDDWDDDDWEDDEDDDDDGDD</sequence>
<evidence type="ECO:0000313" key="5">
    <source>
        <dbReference type="Proteomes" id="UP000886803"/>
    </source>
</evidence>
<feature type="region of interest" description="Disordered" evidence="1">
    <location>
        <begin position="185"/>
        <end position="262"/>
    </location>
</feature>
<name>A0A9D2M5L5_9FIRM</name>
<evidence type="ECO:0000313" key="4">
    <source>
        <dbReference type="EMBL" id="HJB41230.1"/>
    </source>
</evidence>
<evidence type="ECO:0000259" key="3">
    <source>
        <dbReference type="Pfam" id="PF23750"/>
    </source>
</evidence>
<reference evidence="4" key="2">
    <citation type="submission" date="2021-04" db="EMBL/GenBank/DDBJ databases">
        <authorList>
            <person name="Gilroy R."/>
        </authorList>
    </citation>
    <scope>NUCLEOTIDE SEQUENCE</scope>
    <source>
        <strain evidence="4">ChiBcec8-13705</strain>
    </source>
</reference>